<protein>
    <recommendedName>
        <fullName evidence="4">Lipoprotein</fullName>
    </recommendedName>
</protein>
<proteinExistence type="predicted"/>
<keyword evidence="1" id="KW-0732">Signal</keyword>
<reference evidence="2 3" key="1">
    <citation type="journal article" date="2014" name="Nature">
        <title>An environmental bacterial taxon with a large and distinct metabolic repertoire.</title>
        <authorList>
            <person name="Wilson M.C."/>
            <person name="Mori T."/>
            <person name="Ruckert C."/>
            <person name="Uria A.R."/>
            <person name="Helf M.J."/>
            <person name="Takada K."/>
            <person name="Gernert C."/>
            <person name="Steffens U.A."/>
            <person name="Heycke N."/>
            <person name="Schmitt S."/>
            <person name="Rinke C."/>
            <person name="Helfrich E.J."/>
            <person name="Brachmann A.O."/>
            <person name="Gurgui C."/>
            <person name="Wakimoto T."/>
            <person name="Kracht M."/>
            <person name="Crusemann M."/>
            <person name="Hentschel U."/>
            <person name="Abe I."/>
            <person name="Matsunaga S."/>
            <person name="Kalinowski J."/>
            <person name="Takeyama H."/>
            <person name="Piel J."/>
        </authorList>
    </citation>
    <scope>NUCLEOTIDE SEQUENCE [LARGE SCALE GENOMIC DNA]</scope>
    <source>
        <strain evidence="3">TSY2</strain>
    </source>
</reference>
<evidence type="ECO:0000256" key="1">
    <source>
        <dbReference type="SAM" id="SignalP"/>
    </source>
</evidence>
<dbReference type="HOGENOM" id="CLU_170147_1_0_7"/>
<name>W4M9Z0_9BACT</name>
<gene>
    <name evidence="2" type="ORF">ETSY2_15445</name>
</gene>
<feature type="signal peptide" evidence="1">
    <location>
        <begin position="1"/>
        <end position="22"/>
    </location>
</feature>
<keyword evidence="3" id="KW-1185">Reference proteome</keyword>
<evidence type="ECO:0000313" key="3">
    <source>
        <dbReference type="Proteomes" id="UP000019140"/>
    </source>
</evidence>
<dbReference type="EMBL" id="AZHX01000624">
    <property type="protein sequence ID" value="ETX06721.1"/>
    <property type="molecule type" value="Genomic_DNA"/>
</dbReference>
<dbReference type="AlphaFoldDB" id="W4M9Z0"/>
<organism evidence="2 3">
    <name type="scientific">Candidatus Entotheonella gemina</name>
    <dbReference type="NCBI Taxonomy" id="1429439"/>
    <lineage>
        <taxon>Bacteria</taxon>
        <taxon>Pseudomonadati</taxon>
        <taxon>Nitrospinota/Tectimicrobiota group</taxon>
        <taxon>Candidatus Tectimicrobiota</taxon>
        <taxon>Candidatus Entotheonellia</taxon>
        <taxon>Candidatus Entotheonellales</taxon>
        <taxon>Candidatus Entotheonellaceae</taxon>
        <taxon>Candidatus Entotheonella</taxon>
    </lineage>
</organism>
<evidence type="ECO:0008006" key="4">
    <source>
        <dbReference type="Google" id="ProtNLM"/>
    </source>
</evidence>
<evidence type="ECO:0000313" key="2">
    <source>
        <dbReference type="EMBL" id="ETX06721.1"/>
    </source>
</evidence>
<sequence length="93" mass="10189">MKFILMRLLFFGLIAAICTGCATTSNPVRQAFGTSYEMAKANQILNPSASANLQPVEGFNGGAASRAIERYHKSFEDTETVQQFVLRAGDIRQ</sequence>
<comment type="caution">
    <text evidence="2">The sequence shown here is derived from an EMBL/GenBank/DDBJ whole genome shotgun (WGS) entry which is preliminary data.</text>
</comment>
<dbReference type="Proteomes" id="UP000019140">
    <property type="component" value="Unassembled WGS sequence"/>
</dbReference>
<feature type="chain" id="PRO_5004845210" description="Lipoprotein" evidence="1">
    <location>
        <begin position="23"/>
        <end position="93"/>
    </location>
</feature>
<accession>W4M9Z0</accession>